<protein>
    <submittedName>
        <fullName evidence="1">Uncharacterized protein</fullName>
    </submittedName>
</protein>
<reference evidence="1" key="1">
    <citation type="submission" date="2015-07" db="EMBL/GenBank/DDBJ databases">
        <title>Adaptation to a free-living lifestyle via gene acquisitions in the diplomonad Trepomonas sp. PC1.</title>
        <authorList>
            <person name="Xu F."/>
            <person name="Jerlstrom-Hultqvist J."/>
            <person name="Kolisko M."/>
            <person name="Simpson A.G.B."/>
            <person name="Roger A.J."/>
            <person name="Svard S.G."/>
            <person name="Andersson J.O."/>
        </authorList>
    </citation>
    <scope>NUCLEOTIDE SEQUENCE</scope>
    <source>
        <strain evidence="1">PC1</strain>
    </source>
</reference>
<feature type="non-terminal residue" evidence="1">
    <location>
        <position position="1"/>
    </location>
</feature>
<accession>A0A146K2N1</accession>
<name>A0A146K2N1_9EUKA</name>
<dbReference type="EMBL" id="GDID01006441">
    <property type="protein sequence ID" value="JAP90165.1"/>
    <property type="molecule type" value="Transcribed_RNA"/>
</dbReference>
<organism evidence="1">
    <name type="scientific">Trepomonas sp. PC1</name>
    <dbReference type="NCBI Taxonomy" id="1076344"/>
    <lineage>
        <taxon>Eukaryota</taxon>
        <taxon>Metamonada</taxon>
        <taxon>Diplomonadida</taxon>
        <taxon>Hexamitidae</taxon>
        <taxon>Hexamitinae</taxon>
        <taxon>Trepomonas</taxon>
    </lineage>
</organism>
<evidence type="ECO:0000313" key="1">
    <source>
        <dbReference type="EMBL" id="JAP90165.1"/>
    </source>
</evidence>
<gene>
    <name evidence="1" type="ORF">TPC1_30340</name>
</gene>
<proteinExistence type="predicted"/>
<dbReference type="AlphaFoldDB" id="A0A146K2N1"/>
<sequence length="681" mass="76970">YSCNVGEYLLSDGRCNPYVIKSLCNMFYKNSGDQFFTCTNSCNVLFPYNLSNLCVSSCYDGFKLYLVQNESNCTAFCPVYFIQQQIGLFYERVCISSCEYRILLDFIDNAVYRKQCSKECTSAYQLIMLANQQFCFLTQFMLVYYSVDNITYQSNLQCPLIRNNNFCSALSCRSAVSTFNISYKLKYLKDNYCVSDCIQFDQYILQSQFDDVCNDCTQSQFYRFLNLTCSAFRVSEQCPVFQANQSYYQCYASCFIKFVQFYEFNSQCIPQCPGETYVSSYSCVAQCAVAYVINAKDEKQCVLSCDFFINSKSLLCNDSCLSGVVFTLQSVRFCSHCVNQMLIWASKDCTSSQASCLADQNVKVHNLKLCVDQPCSSSNLIFLDTNQIFDLNRVCVDCRASTQYLQELQCVNQCSSKYFYNQTIKKCTECTAENEFRNLDFSCQSSFTGNCPFYEPFEQAFQCVIKCSQYVQNNMCVGSCGQMTPFINDQICQQKCQNNIFSIQNQQKTCLQTCDQFTSSSTVLFDQFQCVSRCAIPSVSENLLVCNNLCELGECTNPNVVLPDCDQFVDAGKCVEKCQFGNVSNACLTVGSCDPGYIIDVQRLSCVKQTLTTYYELLPNGFKVLVDCSGVLLGQQCVNFKCPAGKAFIQSACAEESQCSGVVGEDSICYNWTVVGGQWGV</sequence>